<dbReference type="GO" id="GO:0016747">
    <property type="term" value="F:acyltransferase activity, transferring groups other than amino-acyl groups"/>
    <property type="evidence" value="ECO:0007669"/>
    <property type="project" value="InterPro"/>
</dbReference>
<dbReference type="RefSeq" id="WP_198101913.1">
    <property type="nucleotide sequence ID" value="NZ_JAEDAL010000011.1"/>
</dbReference>
<dbReference type="Gene3D" id="3.40.630.30">
    <property type="match status" value="1"/>
</dbReference>
<dbReference type="EMBL" id="JAEDAL010000011">
    <property type="protein sequence ID" value="MBH9554299.1"/>
    <property type="molecule type" value="Genomic_DNA"/>
</dbReference>
<organism evidence="2 3">
    <name type="scientific">Inhella gelatinilytica</name>
    <dbReference type="NCBI Taxonomy" id="2795030"/>
    <lineage>
        <taxon>Bacteria</taxon>
        <taxon>Pseudomonadati</taxon>
        <taxon>Pseudomonadota</taxon>
        <taxon>Betaproteobacteria</taxon>
        <taxon>Burkholderiales</taxon>
        <taxon>Sphaerotilaceae</taxon>
        <taxon>Inhella</taxon>
    </lineage>
</organism>
<evidence type="ECO:0000313" key="2">
    <source>
        <dbReference type="EMBL" id="MBH9554299.1"/>
    </source>
</evidence>
<proteinExistence type="predicted"/>
<dbReference type="InterPro" id="IPR000182">
    <property type="entry name" value="GNAT_dom"/>
</dbReference>
<dbReference type="PROSITE" id="PS51186">
    <property type="entry name" value="GNAT"/>
    <property type="match status" value="1"/>
</dbReference>
<dbReference type="SUPFAM" id="SSF55729">
    <property type="entry name" value="Acyl-CoA N-acyltransferases (Nat)"/>
    <property type="match status" value="1"/>
</dbReference>
<gene>
    <name evidence="2" type="ORF">I7X43_15765</name>
</gene>
<dbReference type="AlphaFoldDB" id="A0A931NF21"/>
<keyword evidence="3" id="KW-1185">Reference proteome</keyword>
<sequence length="169" mass="18498">MPTTSSPVTLREITAETVRAVINLSVAEDQEGFVAPNAVSLAQALFAPQAWYRAIYLGEEPAGFVMLDDESLLSTPPLRPEVGVWRFMIDAKFQGRGIGRAALRQVIEHVRSKGLFTRLRLSYVPGPGCPEPFYLSLGFRHTGCVDEGEIVLELPLEDKTTSHKASAGQ</sequence>
<evidence type="ECO:0000259" key="1">
    <source>
        <dbReference type="PROSITE" id="PS51186"/>
    </source>
</evidence>
<dbReference type="InterPro" id="IPR016181">
    <property type="entry name" value="Acyl_CoA_acyltransferase"/>
</dbReference>
<name>A0A931NF21_9BURK</name>
<comment type="caution">
    <text evidence="2">The sequence shown here is derived from an EMBL/GenBank/DDBJ whole genome shotgun (WGS) entry which is preliminary data.</text>
</comment>
<feature type="domain" description="N-acetyltransferase" evidence="1">
    <location>
        <begin position="8"/>
        <end position="157"/>
    </location>
</feature>
<dbReference type="Pfam" id="PF00583">
    <property type="entry name" value="Acetyltransf_1"/>
    <property type="match status" value="1"/>
</dbReference>
<dbReference type="CDD" id="cd04301">
    <property type="entry name" value="NAT_SF"/>
    <property type="match status" value="1"/>
</dbReference>
<reference evidence="2" key="1">
    <citation type="submission" date="2020-12" db="EMBL/GenBank/DDBJ databases">
        <title>The genome sequence of Inhella sp. 4Y17.</title>
        <authorList>
            <person name="Liu Y."/>
        </authorList>
    </citation>
    <scope>NUCLEOTIDE SEQUENCE</scope>
    <source>
        <strain evidence="2">4Y10</strain>
    </source>
</reference>
<evidence type="ECO:0000313" key="3">
    <source>
        <dbReference type="Proteomes" id="UP000620139"/>
    </source>
</evidence>
<protein>
    <submittedName>
        <fullName evidence="2">GNAT family N-acetyltransferase</fullName>
    </submittedName>
</protein>
<dbReference type="Proteomes" id="UP000620139">
    <property type="component" value="Unassembled WGS sequence"/>
</dbReference>
<accession>A0A931NF21</accession>